<sequence length="180" mass="18258">SEIVASQVSAERAPEGTFTYDILDDGVSIMSDNPQSSNQATYAQGQVEYTTLAVSTFAVSETILGASSGSTAIVEVDNAIGSMRVSSETGAFTVGETITGQSSSATGVVAAHVREVYGNILSSRTVGSLAQLDDGETQSEVGGDFARQGGGIAAGSWVSLKVLKMGGAQGVTVHLELDSG</sequence>
<proteinExistence type="predicted"/>
<dbReference type="AlphaFoldDB" id="A0A0F8XEL4"/>
<evidence type="ECO:0000313" key="1">
    <source>
        <dbReference type="EMBL" id="KKK67303.1"/>
    </source>
</evidence>
<reference evidence="1" key="1">
    <citation type="journal article" date="2015" name="Nature">
        <title>Complex archaea that bridge the gap between prokaryotes and eukaryotes.</title>
        <authorList>
            <person name="Spang A."/>
            <person name="Saw J.H."/>
            <person name="Jorgensen S.L."/>
            <person name="Zaremba-Niedzwiedzka K."/>
            <person name="Martijn J."/>
            <person name="Lind A.E."/>
            <person name="van Eijk R."/>
            <person name="Schleper C."/>
            <person name="Guy L."/>
            <person name="Ettema T.J."/>
        </authorList>
    </citation>
    <scope>NUCLEOTIDE SEQUENCE</scope>
</reference>
<name>A0A0F8XEL4_9ZZZZ</name>
<organism evidence="1">
    <name type="scientific">marine sediment metagenome</name>
    <dbReference type="NCBI Taxonomy" id="412755"/>
    <lineage>
        <taxon>unclassified sequences</taxon>
        <taxon>metagenomes</taxon>
        <taxon>ecological metagenomes</taxon>
    </lineage>
</organism>
<comment type="caution">
    <text evidence="1">The sequence shown here is derived from an EMBL/GenBank/DDBJ whole genome shotgun (WGS) entry which is preliminary data.</text>
</comment>
<accession>A0A0F8XEL4</accession>
<dbReference type="EMBL" id="LAZR01059681">
    <property type="protein sequence ID" value="KKK67303.1"/>
    <property type="molecule type" value="Genomic_DNA"/>
</dbReference>
<gene>
    <name evidence="1" type="ORF">LCGC14_2955430</name>
</gene>
<protein>
    <submittedName>
        <fullName evidence="1">Uncharacterized protein</fullName>
    </submittedName>
</protein>
<feature type="non-terminal residue" evidence="1">
    <location>
        <position position="1"/>
    </location>
</feature>